<evidence type="ECO:0000256" key="13">
    <source>
        <dbReference type="SAM" id="SignalP"/>
    </source>
</evidence>
<dbReference type="STRING" id="98403.A0A151GE16"/>
<sequence length="481" mass="55053">MLAPRIFSKRRAFLFLLLVGLLAGLVVVSSGLGEFCDEDGYCEIPGIRFGARRGPGDAAKKPPRRAGGRKTGPRRDCVDFPDTSDVLLVMKTGASESFGRVSNQILTNLKCLPDFLIFSDMAQDFAGYAIHDSLDAVLDEVRRNNSDFDLYNRQQRCAVDVGSCNKNHDVSQEAWNLDKYKNIHMAEKAFALRPDHEWYLFVDADTYVVWPTMMRWLRALNPDEAHYIGSVAYIGEVPFAHGGSGYLVSKAAMQKMFRGKTGVGNSWDERVAQECCGDYMFAIALKNETGVEVKNAWPTVNGEKPHTLPYAEDQWCQPIVTMHHVSAQEVSELWALEKERNFSAPLRIKDLYHEFVEEQLVPTRDAWDNMSDDVFYLNRSASDYSEYELSMAKEGRLSKLEQHAHQSFEDCRRVCKSIRSCLQYRFWNGICSTSKALKHGVPTKVEKEKWWEYRSGWDMTRIQKWVKSHGKCRKPQYPTSW</sequence>
<dbReference type="PANTHER" id="PTHR23033">
    <property type="entry name" value="BETA1,3-GALACTOSYLTRANSFERASE"/>
    <property type="match status" value="1"/>
</dbReference>
<organism evidence="15 16">
    <name type="scientific">Drechmeria coniospora</name>
    <name type="common">Nematophagous fungus</name>
    <name type="synonym">Meria coniospora</name>
    <dbReference type="NCBI Taxonomy" id="98403"/>
    <lineage>
        <taxon>Eukaryota</taxon>
        <taxon>Fungi</taxon>
        <taxon>Dikarya</taxon>
        <taxon>Ascomycota</taxon>
        <taxon>Pezizomycotina</taxon>
        <taxon>Sordariomycetes</taxon>
        <taxon>Hypocreomycetidae</taxon>
        <taxon>Hypocreales</taxon>
        <taxon>Ophiocordycipitaceae</taxon>
        <taxon>Drechmeria</taxon>
    </lineage>
</organism>
<comment type="subcellular location">
    <subcellularLocation>
        <location evidence="1">Membrane</location>
        <topology evidence="1">Single-pass type II membrane protein</topology>
    </subcellularLocation>
</comment>
<evidence type="ECO:0000256" key="2">
    <source>
        <dbReference type="ARBA" id="ARBA00004922"/>
    </source>
</evidence>
<keyword evidence="7" id="KW-0812">Transmembrane</keyword>
<evidence type="ECO:0000256" key="4">
    <source>
        <dbReference type="ARBA" id="ARBA00012557"/>
    </source>
</evidence>
<evidence type="ECO:0000256" key="6">
    <source>
        <dbReference type="ARBA" id="ARBA00022679"/>
    </source>
</evidence>
<evidence type="ECO:0000256" key="8">
    <source>
        <dbReference type="ARBA" id="ARBA00022741"/>
    </source>
</evidence>
<dbReference type="GO" id="GO:0016263">
    <property type="term" value="F:glycoprotein-N-acetylgalactosamine 3-beta-galactosyltransferase activity"/>
    <property type="evidence" value="ECO:0007669"/>
    <property type="project" value="UniProtKB-EC"/>
</dbReference>
<keyword evidence="9" id="KW-0735">Signal-anchor</keyword>
<proteinExistence type="inferred from homology"/>
<protein>
    <recommendedName>
        <fullName evidence="4">N-acetylgalactosaminide beta-1,3-galactosyltransferase</fullName>
        <ecNumber evidence="4">2.4.1.122</ecNumber>
    </recommendedName>
</protein>
<dbReference type="AlphaFoldDB" id="A0A151GE16"/>
<dbReference type="InterPro" id="IPR003378">
    <property type="entry name" value="Fringe-like_glycosylTrfase"/>
</dbReference>
<keyword evidence="5" id="KW-0328">Glycosyltransferase</keyword>
<name>A0A151GE16_DRECN</name>
<dbReference type="PANTHER" id="PTHR23033:SF40">
    <property type="entry name" value="APPLE DOMAIN-CONTAINING PROTEIN"/>
    <property type="match status" value="1"/>
</dbReference>
<evidence type="ECO:0000256" key="1">
    <source>
        <dbReference type="ARBA" id="ARBA00004606"/>
    </source>
</evidence>
<evidence type="ECO:0000259" key="14">
    <source>
        <dbReference type="Pfam" id="PF02434"/>
    </source>
</evidence>
<evidence type="ECO:0000256" key="3">
    <source>
        <dbReference type="ARBA" id="ARBA00006462"/>
    </source>
</evidence>
<keyword evidence="6 15" id="KW-0808">Transferase</keyword>
<dbReference type="RefSeq" id="XP_040654689.1">
    <property type="nucleotide sequence ID" value="XM_040804585.1"/>
</dbReference>
<dbReference type="EMBL" id="LAYC01000003">
    <property type="protein sequence ID" value="KYK55337.1"/>
    <property type="molecule type" value="Genomic_DNA"/>
</dbReference>
<dbReference type="GeneID" id="63719943"/>
<keyword evidence="13" id="KW-0732">Signal</keyword>
<dbReference type="Gene3D" id="3.90.550.50">
    <property type="match status" value="1"/>
</dbReference>
<dbReference type="Proteomes" id="UP000076580">
    <property type="component" value="Chromosome 03"/>
</dbReference>
<comment type="caution">
    <text evidence="15">The sequence shown here is derived from an EMBL/GenBank/DDBJ whole genome shotgun (WGS) entry which is preliminary data.</text>
</comment>
<dbReference type="Pfam" id="PF02434">
    <property type="entry name" value="Fringe"/>
    <property type="match status" value="1"/>
</dbReference>
<feature type="compositionally biased region" description="Basic residues" evidence="12">
    <location>
        <begin position="61"/>
        <end position="72"/>
    </location>
</feature>
<reference evidence="15 16" key="1">
    <citation type="journal article" date="2016" name="Sci. Rep.">
        <title>Insights into Adaptations to a Near-Obligate Nematode Endoparasitic Lifestyle from the Finished Genome of Drechmeria coniospora.</title>
        <authorList>
            <person name="Zhang L."/>
            <person name="Zhou Z."/>
            <person name="Guo Q."/>
            <person name="Fokkens L."/>
            <person name="Miskei M."/>
            <person name="Pocsi I."/>
            <person name="Zhang W."/>
            <person name="Chen M."/>
            <person name="Wang L."/>
            <person name="Sun Y."/>
            <person name="Donzelli B.G."/>
            <person name="Gibson D.M."/>
            <person name="Nelson D.R."/>
            <person name="Luo J.G."/>
            <person name="Rep M."/>
            <person name="Liu H."/>
            <person name="Yang S."/>
            <person name="Wang J."/>
            <person name="Krasnoff S.B."/>
            <person name="Xu Y."/>
            <person name="Molnar I."/>
            <person name="Lin M."/>
        </authorList>
    </citation>
    <scope>NUCLEOTIDE SEQUENCE [LARGE SCALE GENOMIC DNA]</scope>
    <source>
        <strain evidence="15 16">ARSEF 6962</strain>
    </source>
</reference>
<dbReference type="FunFam" id="3.90.550.50:FF:000039">
    <property type="entry name" value="WGS project CABT00000000 data, contig 2.9"/>
    <property type="match status" value="1"/>
</dbReference>
<keyword evidence="11" id="KW-0472">Membrane</keyword>
<gene>
    <name evidence="15" type="ORF">DCS_07300</name>
</gene>
<evidence type="ECO:0000256" key="10">
    <source>
        <dbReference type="ARBA" id="ARBA00022989"/>
    </source>
</evidence>
<dbReference type="GO" id="GO:0000166">
    <property type="term" value="F:nucleotide binding"/>
    <property type="evidence" value="ECO:0007669"/>
    <property type="project" value="UniProtKB-KW"/>
</dbReference>
<dbReference type="GO" id="GO:0016020">
    <property type="term" value="C:membrane"/>
    <property type="evidence" value="ECO:0007669"/>
    <property type="project" value="UniProtKB-SubCell"/>
</dbReference>
<evidence type="ECO:0000256" key="12">
    <source>
        <dbReference type="SAM" id="MobiDB-lite"/>
    </source>
</evidence>
<evidence type="ECO:0000313" key="16">
    <source>
        <dbReference type="Proteomes" id="UP000076580"/>
    </source>
</evidence>
<evidence type="ECO:0000256" key="9">
    <source>
        <dbReference type="ARBA" id="ARBA00022968"/>
    </source>
</evidence>
<comment type="pathway">
    <text evidence="2">Protein modification; protein glycosylation.</text>
</comment>
<keyword evidence="16" id="KW-1185">Reference proteome</keyword>
<evidence type="ECO:0000256" key="7">
    <source>
        <dbReference type="ARBA" id="ARBA00022692"/>
    </source>
</evidence>
<dbReference type="InParanoid" id="A0A151GE16"/>
<feature type="domain" description="Fringe-like glycosyltransferase" evidence="14">
    <location>
        <begin position="182"/>
        <end position="257"/>
    </location>
</feature>
<feature type="chain" id="PRO_5007580410" description="N-acetylgalactosaminide beta-1,3-galactosyltransferase" evidence="13">
    <location>
        <begin position="32"/>
        <end position="481"/>
    </location>
</feature>
<accession>A0A151GE16</accession>
<dbReference type="InterPro" id="IPR026050">
    <property type="entry name" value="C1GALT1/C1GALT1_chp1"/>
</dbReference>
<dbReference type="EC" id="2.4.1.122" evidence="4"/>
<evidence type="ECO:0000256" key="11">
    <source>
        <dbReference type="ARBA" id="ARBA00023136"/>
    </source>
</evidence>
<comment type="similarity">
    <text evidence="3">Belongs to the glycosyltransferase 31 family. Beta3-Gal-T subfamily.</text>
</comment>
<evidence type="ECO:0000256" key="5">
    <source>
        <dbReference type="ARBA" id="ARBA00022676"/>
    </source>
</evidence>
<feature type="signal peptide" evidence="13">
    <location>
        <begin position="1"/>
        <end position="31"/>
    </location>
</feature>
<keyword evidence="8" id="KW-0547">Nucleotide-binding</keyword>
<evidence type="ECO:0000313" key="15">
    <source>
        <dbReference type="EMBL" id="KYK55337.1"/>
    </source>
</evidence>
<keyword evidence="10" id="KW-1133">Transmembrane helix</keyword>
<feature type="region of interest" description="Disordered" evidence="12">
    <location>
        <begin position="53"/>
        <end position="74"/>
    </location>
</feature>